<feature type="domain" description="Glycosyltransferase 2-like" evidence="2">
    <location>
        <begin position="18"/>
        <end position="173"/>
    </location>
</feature>
<organism evidence="3 4">
    <name type="scientific">Phyllobacterium brassicacearum</name>
    <dbReference type="NCBI Taxonomy" id="314235"/>
    <lineage>
        <taxon>Bacteria</taxon>
        <taxon>Pseudomonadati</taxon>
        <taxon>Pseudomonadota</taxon>
        <taxon>Alphaproteobacteria</taxon>
        <taxon>Hyphomicrobiales</taxon>
        <taxon>Phyllobacteriaceae</taxon>
        <taxon>Phyllobacterium</taxon>
    </lineage>
</organism>
<keyword evidence="1" id="KW-0472">Membrane</keyword>
<keyword evidence="4" id="KW-1185">Reference proteome</keyword>
<keyword evidence="1" id="KW-1133">Transmembrane helix</keyword>
<proteinExistence type="predicted"/>
<name>A0A2P7BNW2_9HYPH</name>
<evidence type="ECO:0000256" key="1">
    <source>
        <dbReference type="SAM" id="Phobius"/>
    </source>
</evidence>
<gene>
    <name evidence="3" type="ORF">CU102_14370</name>
</gene>
<protein>
    <submittedName>
        <fullName evidence="3">Glycosyl transferase family A</fullName>
    </submittedName>
</protein>
<dbReference type="AlphaFoldDB" id="A0A2P7BNW2"/>
<dbReference type="Gene3D" id="3.90.550.10">
    <property type="entry name" value="Spore Coat Polysaccharide Biosynthesis Protein SpsA, Chain A"/>
    <property type="match status" value="1"/>
</dbReference>
<keyword evidence="1" id="KW-0812">Transmembrane</keyword>
<evidence type="ECO:0000259" key="2">
    <source>
        <dbReference type="Pfam" id="PF00535"/>
    </source>
</evidence>
<dbReference type="OrthoDB" id="6116224at2"/>
<dbReference type="Pfam" id="PF00535">
    <property type="entry name" value="Glycos_transf_2"/>
    <property type="match status" value="1"/>
</dbReference>
<accession>A0A2P7BNW2</accession>
<dbReference type="EMBL" id="PGGO01000010">
    <property type="protein sequence ID" value="PSH68115.1"/>
    <property type="molecule type" value="Genomic_DNA"/>
</dbReference>
<dbReference type="SUPFAM" id="SSF53448">
    <property type="entry name" value="Nucleotide-diphospho-sugar transferases"/>
    <property type="match status" value="1"/>
</dbReference>
<reference evidence="4" key="1">
    <citation type="submission" date="2017-11" db="EMBL/GenBank/DDBJ databases">
        <authorList>
            <person name="Kuznetsova I."/>
            <person name="Sazanova A."/>
            <person name="Chirak E."/>
            <person name="Safronova V."/>
            <person name="Willems A."/>
        </authorList>
    </citation>
    <scope>NUCLEOTIDE SEQUENCE [LARGE SCALE GENOMIC DNA]</scope>
    <source>
        <strain evidence="4">STM 196</strain>
    </source>
</reference>
<evidence type="ECO:0000313" key="3">
    <source>
        <dbReference type="EMBL" id="PSH68115.1"/>
    </source>
</evidence>
<feature type="transmembrane region" description="Helical" evidence="1">
    <location>
        <begin position="260"/>
        <end position="283"/>
    </location>
</feature>
<dbReference type="RefSeq" id="WP_106711805.1">
    <property type="nucleotide sequence ID" value="NZ_PGGO01000010.1"/>
</dbReference>
<dbReference type="GO" id="GO:0016740">
    <property type="term" value="F:transferase activity"/>
    <property type="evidence" value="ECO:0007669"/>
    <property type="project" value="UniProtKB-KW"/>
</dbReference>
<keyword evidence="3" id="KW-0808">Transferase</keyword>
<dbReference type="Proteomes" id="UP000241444">
    <property type="component" value="Unassembled WGS sequence"/>
</dbReference>
<dbReference type="InterPro" id="IPR029044">
    <property type="entry name" value="Nucleotide-diphossugar_trans"/>
</dbReference>
<evidence type="ECO:0000313" key="4">
    <source>
        <dbReference type="Proteomes" id="UP000241444"/>
    </source>
</evidence>
<comment type="caution">
    <text evidence="3">The sequence shown here is derived from an EMBL/GenBank/DDBJ whole genome shotgun (WGS) entry which is preliminary data.</text>
</comment>
<dbReference type="InterPro" id="IPR001173">
    <property type="entry name" value="Glyco_trans_2-like"/>
</dbReference>
<sequence length="326" mass="35206">MTKDIVKLPTGLPEIAITVCVCTFRRPELAVTLRSLGAMDVPNNCRIRIIVADNDFEPTAQDVVTDLASGLAIDVCYIHAPAANISLARNACLDAATGDYVAFIDDDETASQNWLTALLDVASTTSAAAVLGPVQALYGKGAPKWMEEGDFHSTDPVWVNGEIQTGYTCNVLLARFCPSVNGRRFDLSLGRSGGEDTKFFSDIHRAGGRIAFAAHANVSEVVPPKRATLSWLCKRRFRFGQTHGHLLAGNASFLQLCGHVLLAITKAVYCFCAAVILSFSAVYRNRSFLRGLLHVGVICGLLGMREIQQYGQDVLLATGGDNRRVS</sequence>